<evidence type="ECO:0000256" key="1">
    <source>
        <dbReference type="SAM" id="SignalP"/>
    </source>
</evidence>
<evidence type="ECO:0000313" key="2">
    <source>
        <dbReference type="EMBL" id="EKD19636.1"/>
    </source>
</evidence>
<name>K1X368_MARBU</name>
<dbReference type="KEGG" id="mbe:MBM_01588"/>
<keyword evidence="3" id="KW-1185">Reference proteome</keyword>
<dbReference type="EMBL" id="JH921430">
    <property type="protein sequence ID" value="EKD19636.1"/>
    <property type="molecule type" value="Genomic_DNA"/>
</dbReference>
<evidence type="ECO:0000313" key="3">
    <source>
        <dbReference type="Proteomes" id="UP000006753"/>
    </source>
</evidence>
<dbReference type="AlphaFoldDB" id="K1X368"/>
<reference evidence="2 3" key="1">
    <citation type="journal article" date="2012" name="BMC Genomics">
        <title>Sequencing the genome of Marssonina brunnea reveals fungus-poplar co-evolution.</title>
        <authorList>
            <person name="Zhu S."/>
            <person name="Cao Y.-Z."/>
            <person name="Jiang C."/>
            <person name="Tan B.-Y."/>
            <person name="Wang Z."/>
            <person name="Feng S."/>
            <person name="Zhang L."/>
            <person name="Su X.-H."/>
            <person name="Brejova B."/>
            <person name="Vinar T."/>
            <person name="Xu M."/>
            <person name="Wang M.-X."/>
            <person name="Zhang S.-G."/>
            <person name="Huang M.-R."/>
            <person name="Wu R."/>
            <person name="Zhou Y."/>
        </authorList>
    </citation>
    <scope>NUCLEOTIDE SEQUENCE [LARGE SCALE GENOMIC DNA]</scope>
    <source>
        <strain evidence="2 3">MB_m1</strain>
    </source>
</reference>
<gene>
    <name evidence="2" type="ORF">MBM_01588</name>
</gene>
<evidence type="ECO:0008006" key="4">
    <source>
        <dbReference type="Google" id="ProtNLM"/>
    </source>
</evidence>
<proteinExistence type="predicted"/>
<protein>
    <recommendedName>
        <fullName evidence="4">Invertebrate defensins family profile domain-containing protein</fullName>
    </recommendedName>
</protein>
<feature type="chain" id="PRO_5003853283" description="Invertebrate defensins family profile domain-containing protein" evidence="1">
    <location>
        <begin position="20"/>
        <end position="59"/>
    </location>
</feature>
<dbReference type="Proteomes" id="UP000006753">
    <property type="component" value="Unassembled WGS sequence"/>
</dbReference>
<organism evidence="2 3">
    <name type="scientific">Marssonina brunnea f. sp. multigermtubi (strain MB_m1)</name>
    <name type="common">Marssonina leaf spot fungus</name>
    <dbReference type="NCBI Taxonomy" id="1072389"/>
    <lineage>
        <taxon>Eukaryota</taxon>
        <taxon>Fungi</taxon>
        <taxon>Dikarya</taxon>
        <taxon>Ascomycota</taxon>
        <taxon>Pezizomycotina</taxon>
        <taxon>Leotiomycetes</taxon>
        <taxon>Helotiales</taxon>
        <taxon>Drepanopezizaceae</taxon>
        <taxon>Drepanopeziza</taxon>
    </lineage>
</organism>
<accession>K1X368</accession>
<sequence>MQFLKIAFLAMISVVSVAARPAPQECSGEQSGICNVVCSQMGINTGGTCDSNGQCRCSA</sequence>
<dbReference type="HOGENOM" id="CLU_2961284_0_0_1"/>
<feature type="signal peptide" evidence="1">
    <location>
        <begin position="1"/>
        <end position="19"/>
    </location>
</feature>
<dbReference type="InParanoid" id="K1X368"/>
<keyword evidence="1" id="KW-0732">Signal</keyword>